<dbReference type="Pfam" id="PF03732">
    <property type="entry name" value="Retrotrans_gag"/>
    <property type="match status" value="1"/>
</dbReference>
<dbReference type="SMART" id="SM00343">
    <property type="entry name" value="ZnF_C2HC"/>
    <property type="match status" value="1"/>
</dbReference>
<dbReference type="AlphaFoldDB" id="A0A843WUT2"/>
<evidence type="ECO:0000313" key="4">
    <source>
        <dbReference type="EMBL" id="MQM13939.1"/>
    </source>
</evidence>
<dbReference type="Proteomes" id="UP000652761">
    <property type="component" value="Unassembled WGS sequence"/>
</dbReference>
<name>A0A843WUT2_COLES</name>
<dbReference type="Gene3D" id="4.10.60.10">
    <property type="entry name" value="Zinc finger, CCHC-type"/>
    <property type="match status" value="1"/>
</dbReference>
<evidence type="ECO:0000256" key="2">
    <source>
        <dbReference type="SAM" id="MobiDB-lite"/>
    </source>
</evidence>
<keyword evidence="1" id="KW-0479">Metal-binding</keyword>
<keyword evidence="1" id="KW-0862">Zinc</keyword>
<dbReference type="PANTHER" id="PTHR35046">
    <property type="entry name" value="ZINC KNUCKLE (CCHC-TYPE) FAMILY PROTEIN"/>
    <property type="match status" value="1"/>
</dbReference>
<dbReference type="InterPro" id="IPR001878">
    <property type="entry name" value="Znf_CCHC"/>
</dbReference>
<dbReference type="GO" id="GO:0008270">
    <property type="term" value="F:zinc ion binding"/>
    <property type="evidence" value="ECO:0007669"/>
    <property type="project" value="UniProtKB-KW"/>
</dbReference>
<feature type="domain" description="CCHC-type" evidence="3">
    <location>
        <begin position="210"/>
        <end position="226"/>
    </location>
</feature>
<dbReference type="PANTHER" id="PTHR35046:SF9">
    <property type="entry name" value="RNA-DIRECTED DNA POLYMERASE"/>
    <property type="match status" value="1"/>
</dbReference>
<keyword evidence="5" id="KW-1185">Reference proteome</keyword>
<dbReference type="SUPFAM" id="SSF57756">
    <property type="entry name" value="Retrovirus zinc finger-like domains"/>
    <property type="match status" value="1"/>
</dbReference>
<keyword evidence="1" id="KW-0863">Zinc-finger</keyword>
<dbReference type="OrthoDB" id="808219at2759"/>
<feature type="region of interest" description="Disordered" evidence="2">
    <location>
        <begin position="118"/>
        <end position="205"/>
    </location>
</feature>
<organism evidence="4 5">
    <name type="scientific">Colocasia esculenta</name>
    <name type="common">Wild taro</name>
    <name type="synonym">Arum esculentum</name>
    <dbReference type="NCBI Taxonomy" id="4460"/>
    <lineage>
        <taxon>Eukaryota</taxon>
        <taxon>Viridiplantae</taxon>
        <taxon>Streptophyta</taxon>
        <taxon>Embryophyta</taxon>
        <taxon>Tracheophyta</taxon>
        <taxon>Spermatophyta</taxon>
        <taxon>Magnoliopsida</taxon>
        <taxon>Liliopsida</taxon>
        <taxon>Araceae</taxon>
        <taxon>Aroideae</taxon>
        <taxon>Colocasieae</taxon>
        <taxon>Colocasia</taxon>
    </lineage>
</organism>
<dbReference type="EMBL" id="NMUH01005891">
    <property type="protein sequence ID" value="MQM13939.1"/>
    <property type="molecule type" value="Genomic_DNA"/>
</dbReference>
<sequence>MNVETLLEQKGQDPIESWEEKKVKLREKYLPASFRHRLIDRWQNIFQGTCSVTEYIVEFDGYLMRCGAREESVVTLSRFRKGLRPIYQHELFRQHVTTIEHAYQVVCELEQFEPRADSLPQARPTYPRSTDQRMASGAPQRGPMVRSVEHARQDPPPRPQFLPPGDSTTTIPVPPIGTRPPQGTPSFRREDKGKASIMGESSRGVGSRDRCYKCQGIGHYAAQCPSKTLVVTDTISEDAPPEQYVTYEAGVDMAEEYQFEEEKAPQGAAKAAKAHARGAWARLDPLGIRNIPLRQQIQVGFQDWVQPDSSTQNPFFLACSRTSSGTPCQAHSPPAIAASFLRNAKQQPHALATVTRAPCASTVAGLPLPHPAASTCAANRVALVHEHPARPTCAARRQRPVRKSPSSRTPVSGAPSGAAEPLFAGLLPPARVAVQLPAPASHAPNRLDTAPAAYDQAP</sequence>
<dbReference type="GO" id="GO:0003676">
    <property type="term" value="F:nucleic acid binding"/>
    <property type="evidence" value="ECO:0007669"/>
    <property type="project" value="InterPro"/>
</dbReference>
<dbReference type="InterPro" id="IPR005162">
    <property type="entry name" value="Retrotrans_gag_dom"/>
</dbReference>
<dbReference type="Pfam" id="PF00098">
    <property type="entry name" value="zf-CCHC"/>
    <property type="match status" value="1"/>
</dbReference>
<reference evidence="4" key="1">
    <citation type="submission" date="2017-07" db="EMBL/GenBank/DDBJ databases">
        <title>Taro Niue Genome Assembly and Annotation.</title>
        <authorList>
            <person name="Atibalentja N."/>
            <person name="Keating K."/>
            <person name="Fields C.J."/>
        </authorList>
    </citation>
    <scope>NUCLEOTIDE SEQUENCE</scope>
    <source>
        <strain evidence="4">Niue_2</strain>
        <tissue evidence="4">Leaf</tissue>
    </source>
</reference>
<feature type="region of interest" description="Disordered" evidence="2">
    <location>
        <begin position="437"/>
        <end position="458"/>
    </location>
</feature>
<evidence type="ECO:0000313" key="5">
    <source>
        <dbReference type="Proteomes" id="UP000652761"/>
    </source>
</evidence>
<gene>
    <name evidence="4" type="ORF">Taro_046866</name>
</gene>
<dbReference type="InterPro" id="IPR036875">
    <property type="entry name" value="Znf_CCHC_sf"/>
</dbReference>
<protein>
    <recommendedName>
        <fullName evidence="3">CCHC-type domain-containing protein</fullName>
    </recommendedName>
</protein>
<dbReference type="PROSITE" id="PS50158">
    <property type="entry name" value="ZF_CCHC"/>
    <property type="match status" value="1"/>
</dbReference>
<evidence type="ECO:0000256" key="1">
    <source>
        <dbReference type="PROSITE-ProRule" id="PRU00047"/>
    </source>
</evidence>
<proteinExistence type="predicted"/>
<feature type="region of interest" description="Disordered" evidence="2">
    <location>
        <begin position="389"/>
        <end position="422"/>
    </location>
</feature>
<evidence type="ECO:0000259" key="3">
    <source>
        <dbReference type="PROSITE" id="PS50158"/>
    </source>
</evidence>
<accession>A0A843WUT2</accession>
<comment type="caution">
    <text evidence="4">The sequence shown here is derived from an EMBL/GenBank/DDBJ whole genome shotgun (WGS) entry which is preliminary data.</text>
</comment>